<keyword evidence="3" id="KW-1185">Reference proteome</keyword>
<proteinExistence type="predicted"/>
<reference evidence="2 3" key="1">
    <citation type="journal article" date="2012" name="J. Bacteriol.">
        <title>Complete Genome Sequence of the Hyperthermophilic Archaeon Thermococcus sp. Strain CL1, Isolated from a Paralvinella sp. Polychaete Worm Collected from a Hydrothermal Vent.</title>
        <authorList>
            <person name="Jung J.H."/>
            <person name="Holden J.F."/>
            <person name="Seo D.H."/>
            <person name="Park K.H."/>
            <person name="Shin H."/>
            <person name="Ryu S."/>
            <person name="Lee J.H."/>
            <person name="Park C.S."/>
        </authorList>
    </citation>
    <scope>NUCLEOTIDE SEQUENCE [LARGE SCALE GENOMIC DNA]</scope>
    <source>
        <strain evidence="3">DSM 27260 / KACC 17922 / CL1</strain>
    </source>
</reference>
<sequence length="82" mass="9340">MNGVNLIDFTMPSPVPAPAGGKAKTRNLGGMKLVLPRKKPEQTEVEKEEQVRRRNWWKALLPLLGIIIVIKLATWYARRYGK</sequence>
<feature type="transmembrane region" description="Helical" evidence="1">
    <location>
        <begin position="56"/>
        <end position="77"/>
    </location>
</feature>
<dbReference type="AlphaFoldDB" id="I3ZSN9"/>
<dbReference type="GeneID" id="13038199"/>
<evidence type="ECO:0000313" key="3">
    <source>
        <dbReference type="Proteomes" id="UP000006064"/>
    </source>
</evidence>
<organism evidence="2 3">
    <name type="scientific">Thermococcus cleftensis (strain DSM 27260 / KACC 17922 / CL1)</name>
    <dbReference type="NCBI Taxonomy" id="163003"/>
    <lineage>
        <taxon>Archaea</taxon>
        <taxon>Methanobacteriati</taxon>
        <taxon>Methanobacteriota</taxon>
        <taxon>Thermococci</taxon>
        <taxon>Thermococcales</taxon>
        <taxon>Thermococcaceae</taxon>
        <taxon>Thermococcus</taxon>
    </lineage>
</organism>
<dbReference type="EMBL" id="CP003651">
    <property type="protein sequence ID" value="AFL94723.1"/>
    <property type="molecule type" value="Genomic_DNA"/>
</dbReference>
<evidence type="ECO:0000313" key="2">
    <source>
        <dbReference type="EMBL" id="AFL94723.1"/>
    </source>
</evidence>
<dbReference type="HOGENOM" id="CLU_2550459_0_0_2"/>
<dbReference type="Proteomes" id="UP000006064">
    <property type="component" value="Chromosome"/>
</dbReference>
<dbReference type="STRING" id="163003.CL1_0515"/>
<evidence type="ECO:0000256" key="1">
    <source>
        <dbReference type="SAM" id="Phobius"/>
    </source>
</evidence>
<accession>I3ZSN9</accession>
<name>I3ZSN9_THECF</name>
<keyword evidence="1" id="KW-0472">Membrane</keyword>
<keyword evidence="1" id="KW-1133">Transmembrane helix</keyword>
<keyword evidence="1" id="KW-0812">Transmembrane</keyword>
<gene>
    <name evidence="2" type="ORF">CL1_0515</name>
</gene>
<protein>
    <submittedName>
        <fullName evidence="2">Uncharacterized protein</fullName>
    </submittedName>
</protein>
<dbReference type="KEGG" id="thm:CL1_0515"/>
<dbReference type="OrthoDB" id="102330at2157"/>
<dbReference type="RefSeq" id="WP_014788362.1">
    <property type="nucleotide sequence ID" value="NC_018015.1"/>
</dbReference>